<evidence type="ECO:0000313" key="3">
    <source>
        <dbReference type="Proteomes" id="UP000007797"/>
    </source>
</evidence>
<dbReference type="Pfam" id="PF12146">
    <property type="entry name" value="Hydrolase_4"/>
    <property type="match status" value="1"/>
</dbReference>
<organism evidence="2 3">
    <name type="scientific">Cavenderia fasciculata</name>
    <name type="common">Slime mold</name>
    <name type="synonym">Dictyostelium fasciculatum</name>
    <dbReference type="NCBI Taxonomy" id="261658"/>
    <lineage>
        <taxon>Eukaryota</taxon>
        <taxon>Amoebozoa</taxon>
        <taxon>Evosea</taxon>
        <taxon>Eumycetozoa</taxon>
        <taxon>Dictyostelia</taxon>
        <taxon>Acytosteliales</taxon>
        <taxon>Cavenderiaceae</taxon>
        <taxon>Cavenderia</taxon>
    </lineage>
</organism>
<dbReference type="STRING" id="1054147.F4Q0D6"/>
<protein>
    <submittedName>
        <fullName evidence="2">Phospholipase</fullName>
    </submittedName>
</protein>
<dbReference type="PANTHER" id="PTHR11614">
    <property type="entry name" value="PHOSPHOLIPASE-RELATED"/>
    <property type="match status" value="1"/>
</dbReference>
<dbReference type="RefSeq" id="XP_004357110.1">
    <property type="nucleotide sequence ID" value="XM_004357055.1"/>
</dbReference>
<gene>
    <name evidence="2" type="ORF">DFA_03781</name>
</gene>
<proteinExistence type="predicted"/>
<name>F4Q0D6_CACFS</name>
<dbReference type="Proteomes" id="UP000007797">
    <property type="component" value="Unassembled WGS sequence"/>
</dbReference>
<dbReference type="InterPro" id="IPR022742">
    <property type="entry name" value="Hydrolase_4"/>
</dbReference>
<keyword evidence="3" id="KW-1185">Reference proteome</keyword>
<dbReference type="SUPFAM" id="SSF53474">
    <property type="entry name" value="alpha/beta-Hydrolases"/>
    <property type="match status" value="1"/>
</dbReference>
<reference evidence="3" key="1">
    <citation type="journal article" date="2011" name="Genome Res.">
        <title>Phylogeny-wide analysis of social amoeba genomes highlights ancient origins for complex intercellular communication.</title>
        <authorList>
            <person name="Heidel A.J."/>
            <person name="Lawal H.M."/>
            <person name="Felder M."/>
            <person name="Schilde C."/>
            <person name="Helps N.R."/>
            <person name="Tunggal B."/>
            <person name="Rivero F."/>
            <person name="John U."/>
            <person name="Schleicher M."/>
            <person name="Eichinger L."/>
            <person name="Platzer M."/>
            <person name="Noegel A.A."/>
            <person name="Schaap P."/>
            <person name="Gloeckner G."/>
        </authorList>
    </citation>
    <scope>NUCLEOTIDE SEQUENCE [LARGE SCALE GENOMIC DNA]</scope>
    <source>
        <strain evidence="3">SH3</strain>
    </source>
</reference>
<dbReference type="EMBL" id="GL883018">
    <property type="protein sequence ID" value="EGG18287.1"/>
    <property type="molecule type" value="Genomic_DNA"/>
</dbReference>
<sequence>MTTSSSSTPSIIHYEREEKLNSQEDMVGHQISYRSGYFCNSRGYKLVCQEWIPENPKGIVFILHGYGDHGQHMLADDAKEFARKQYASYIFDQQGHGLSEGLPAFIQDFDDLMEDSIQFIDDIASRFPKQKRFVYSSSMGGAIGLLVSLKKPEIFNGGLILLAPLIKLDDHMVPNQMIVNLLTWVSGYFPSLPIVPGDNVNALNIKDPKKRAEHANHPLTYKGRARLGTGVAILKVTSKLQQQMANVNVPLLILHGSEDKVSSPLVSQELYKVAKSQDKSLKIYPGMWHSLTSEPESDIVYGDIVHWMEERLFTQTLMSIITPVPESTGDASF</sequence>
<dbReference type="Gene3D" id="3.40.50.1820">
    <property type="entry name" value="alpha/beta hydrolase"/>
    <property type="match status" value="1"/>
</dbReference>
<dbReference type="OrthoDB" id="2498029at2759"/>
<evidence type="ECO:0000259" key="1">
    <source>
        <dbReference type="Pfam" id="PF12146"/>
    </source>
</evidence>
<dbReference type="InterPro" id="IPR029058">
    <property type="entry name" value="AB_hydrolase_fold"/>
</dbReference>
<dbReference type="KEGG" id="dfa:DFA_03781"/>
<dbReference type="InterPro" id="IPR051044">
    <property type="entry name" value="MAG_DAG_Lipase"/>
</dbReference>
<accession>F4Q0D6</accession>
<feature type="domain" description="Serine aminopeptidase S33" evidence="1">
    <location>
        <begin position="55"/>
        <end position="296"/>
    </location>
</feature>
<evidence type="ECO:0000313" key="2">
    <source>
        <dbReference type="EMBL" id="EGG18287.1"/>
    </source>
</evidence>
<dbReference type="OMA" id="FGDMLEW"/>
<dbReference type="GeneID" id="14870418"/>
<dbReference type="AlphaFoldDB" id="F4Q0D6"/>